<dbReference type="AlphaFoldDB" id="A0A2P2P2M7"/>
<evidence type="ECO:0000313" key="1">
    <source>
        <dbReference type="EMBL" id="MBX48893.1"/>
    </source>
</evidence>
<protein>
    <submittedName>
        <fullName evidence="1">Uncharacterized protein</fullName>
    </submittedName>
</protein>
<proteinExistence type="predicted"/>
<sequence length="42" mass="5273">MQPNWRITKDKTNPSQISNLQEPRRLHYEFYHTKRKDQVLKF</sequence>
<name>A0A2P2P2M7_RHIMU</name>
<accession>A0A2P2P2M7</accession>
<organism evidence="1">
    <name type="scientific">Rhizophora mucronata</name>
    <name type="common">Asiatic mangrove</name>
    <dbReference type="NCBI Taxonomy" id="61149"/>
    <lineage>
        <taxon>Eukaryota</taxon>
        <taxon>Viridiplantae</taxon>
        <taxon>Streptophyta</taxon>
        <taxon>Embryophyta</taxon>
        <taxon>Tracheophyta</taxon>
        <taxon>Spermatophyta</taxon>
        <taxon>Magnoliopsida</taxon>
        <taxon>eudicotyledons</taxon>
        <taxon>Gunneridae</taxon>
        <taxon>Pentapetalae</taxon>
        <taxon>rosids</taxon>
        <taxon>fabids</taxon>
        <taxon>Malpighiales</taxon>
        <taxon>Rhizophoraceae</taxon>
        <taxon>Rhizophora</taxon>
    </lineage>
</organism>
<reference evidence="1" key="1">
    <citation type="submission" date="2018-02" db="EMBL/GenBank/DDBJ databases">
        <title>Rhizophora mucronata_Transcriptome.</title>
        <authorList>
            <person name="Meera S.P."/>
            <person name="Sreeshan A."/>
            <person name="Augustine A."/>
        </authorList>
    </citation>
    <scope>NUCLEOTIDE SEQUENCE</scope>
    <source>
        <tissue evidence="1">Leaf</tissue>
    </source>
</reference>
<dbReference type="EMBL" id="GGEC01068409">
    <property type="protein sequence ID" value="MBX48893.1"/>
    <property type="molecule type" value="Transcribed_RNA"/>
</dbReference>